<dbReference type="RefSeq" id="WP_311503555.1">
    <property type="nucleotide sequence ID" value="NZ_JAVRHK010000007.1"/>
</dbReference>
<dbReference type="NCBIfam" id="TIGR03440">
    <property type="entry name" value="egtB_TIGR03440"/>
    <property type="match status" value="1"/>
</dbReference>
<accession>A0ABU3D6G2</accession>
<dbReference type="PANTHER" id="PTHR23150">
    <property type="entry name" value="SULFATASE MODIFYING FACTOR 1, 2"/>
    <property type="match status" value="1"/>
</dbReference>
<organism evidence="2 3">
    <name type="scientific">Autumnicola musiva</name>
    <dbReference type="NCBI Taxonomy" id="3075589"/>
    <lineage>
        <taxon>Bacteria</taxon>
        <taxon>Pseudomonadati</taxon>
        <taxon>Bacteroidota</taxon>
        <taxon>Flavobacteriia</taxon>
        <taxon>Flavobacteriales</taxon>
        <taxon>Flavobacteriaceae</taxon>
        <taxon>Autumnicola</taxon>
    </lineage>
</organism>
<feature type="domain" description="Sulfatase-modifying factor enzyme-like" evidence="1">
    <location>
        <begin position="175"/>
        <end position="308"/>
    </location>
</feature>
<keyword evidence="3" id="KW-1185">Reference proteome</keyword>
<dbReference type="InterPro" id="IPR005532">
    <property type="entry name" value="SUMF_dom"/>
</dbReference>
<protein>
    <submittedName>
        <fullName evidence="2">Ergothioneine biosynthesis protein EgtB</fullName>
    </submittedName>
</protein>
<dbReference type="Pfam" id="PF03781">
    <property type="entry name" value="FGE-sulfatase"/>
    <property type="match status" value="2"/>
</dbReference>
<dbReference type="InterPro" id="IPR017806">
    <property type="entry name" value="EgtB"/>
</dbReference>
<dbReference type="EMBL" id="JAVRHK010000007">
    <property type="protein sequence ID" value="MDT0677122.1"/>
    <property type="molecule type" value="Genomic_DNA"/>
</dbReference>
<dbReference type="SUPFAM" id="SSF56436">
    <property type="entry name" value="C-type lectin-like"/>
    <property type="match status" value="1"/>
</dbReference>
<dbReference type="InterPro" id="IPR042095">
    <property type="entry name" value="SUMF_sf"/>
</dbReference>
<feature type="domain" description="Sulfatase-modifying factor enzyme-like" evidence="1">
    <location>
        <begin position="315"/>
        <end position="387"/>
    </location>
</feature>
<sequence length="387" mass="45703">MLSQQELITLFKETRAQSELICSFLETEDYVVQPVVDVSPPKWHLGHTTWFFEEFVLKEYAKDYQLFDRHSAYVFNSYYESVGEKVIRTDRGNLSRPTVAWVYEYRNFVTKAMARFLEKEKVSEKLCGIIEIGCHHEKQHQELLLTDIKYILGHNPLFPVYNKQFKENPIQDIERDWVKIEEGVYEIGHKSDDFCYDNELGVHKVYINNFEISNKLVTNKEYIEFIEAGGYEDVLLWHAEGWDWKNTNRISSPCYWHKINGEWHQYTLGGMTPLIPDAPLSHISFYEAFAYAQWKGMRLPTEAEWEIAQNNFNWGSRWEWTESAYTPYPGFKTAEGALGEYNGKFMVSQKVLRGGSVATSKKHTRPTYRNFFHPQLRWQFTGLRLAR</sequence>
<proteinExistence type="predicted"/>
<dbReference type="InterPro" id="IPR051043">
    <property type="entry name" value="Sulfatase_Mod_Factor_Kinase"/>
</dbReference>
<dbReference type="PANTHER" id="PTHR23150:SF36">
    <property type="entry name" value="HERCYNINE OXYGENASE"/>
    <property type="match status" value="1"/>
</dbReference>
<evidence type="ECO:0000313" key="3">
    <source>
        <dbReference type="Proteomes" id="UP001262582"/>
    </source>
</evidence>
<dbReference type="InterPro" id="IPR016187">
    <property type="entry name" value="CTDL_fold"/>
</dbReference>
<evidence type="ECO:0000313" key="2">
    <source>
        <dbReference type="EMBL" id="MDT0677122.1"/>
    </source>
</evidence>
<gene>
    <name evidence="2" type="primary">egtB</name>
    <name evidence="2" type="ORF">RM539_11065</name>
</gene>
<dbReference type="Gene3D" id="3.90.1580.10">
    <property type="entry name" value="paralog of FGE (formylglycine-generating enzyme)"/>
    <property type="match status" value="2"/>
</dbReference>
<comment type="caution">
    <text evidence="2">The sequence shown here is derived from an EMBL/GenBank/DDBJ whole genome shotgun (WGS) entry which is preliminary data.</text>
</comment>
<name>A0ABU3D6G2_9FLAO</name>
<evidence type="ECO:0000259" key="1">
    <source>
        <dbReference type="Pfam" id="PF03781"/>
    </source>
</evidence>
<dbReference type="Proteomes" id="UP001262582">
    <property type="component" value="Unassembled WGS sequence"/>
</dbReference>
<reference evidence="2 3" key="1">
    <citation type="submission" date="2023-09" db="EMBL/GenBank/DDBJ databases">
        <authorList>
            <person name="Rey-Velasco X."/>
        </authorList>
    </citation>
    <scope>NUCLEOTIDE SEQUENCE [LARGE SCALE GENOMIC DNA]</scope>
    <source>
        <strain evidence="2 3">F117</strain>
    </source>
</reference>